<evidence type="ECO:0000256" key="9">
    <source>
        <dbReference type="ARBA" id="ARBA00023167"/>
    </source>
</evidence>
<evidence type="ECO:0000259" key="13">
    <source>
        <dbReference type="Pfam" id="PF02882"/>
    </source>
</evidence>
<comment type="caution">
    <text evidence="14">The sequence shown here is derived from an EMBL/GenBank/DDBJ whole genome shotgun (WGS) entry which is preliminary data.</text>
</comment>
<name>A0A7C4GC50_UNCW3</name>
<dbReference type="CDD" id="cd01080">
    <property type="entry name" value="NAD_bind_m-THF_DH_Cyclohyd"/>
    <property type="match status" value="1"/>
</dbReference>
<dbReference type="InterPro" id="IPR020630">
    <property type="entry name" value="THF_DH/CycHdrlase_cat_dom"/>
</dbReference>
<evidence type="ECO:0000256" key="1">
    <source>
        <dbReference type="ARBA" id="ARBA00004777"/>
    </source>
</evidence>
<dbReference type="PROSITE" id="PS00767">
    <property type="entry name" value="THF_DHG_CYH_2"/>
    <property type="match status" value="1"/>
</dbReference>
<organism evidence="14">
    <name type="scientific">candidate division WOR-3 bacterium</name>
    <dbReference type="NCBI Taxonomy" id="2052148"/>
    <lineage>
        <taxon>Bacteria</taxon>
        <taxon>Bacteria division WOR-3</taxon>
    </lineage>
</organism>
<dbReference type="GO" id="GO:0005829">
    <property type="term" value="C:cytosol"/>
    <property type="evidence" value="ECO:0007669"/>
    <property type="project" value="TreeGrafter"/>
</dbReference>
<evidence type="ECO:0000256" key="8">
    <source>
        <dbReference type="ARBA" id="ARBA00023102"/>
    </source>
</evidence>
<evidence type="ECO:0000256" key="7">
    <source>
        <dbReference type="ARBA" id="ARBA00023002"/>
    </source>
</evidence>
<comment type="pathway">
    <text evidence="1 11">One-carbon metabolism; tetrahydrofolate interconversion.</text>
</comment>
<dbReference type="GO" id="GO:0035999">
    <property type="term" value="P:tetrahydrofolate interconversion"/>
    <property type="evidence" value="ECO:0007669"/>
    <property type="project" value="UniProtKB-UniRule"/>
</dbReference>
<evidence type="ECO:0000313" key="14">
    <source>
        <dbReference type="EMBL" id="HGK27536.1"/>
    </source>
</evidence>
<dbReference type="GO" id="GO:0004477">
    <property type="term" value="F:methenyltetrahydrofolate cyclohydrolase activity"/>
    <property type="evidence" value="ECO:0007669"/>
    <property type="project" value="UniProtKB-UniRule"/>
</dbReference>
<dbReference type="EC" id="1.5.1.5" evidence="11"/>
<evidence type="ECO:0000256" key="10">
    <source>
        <dbReference type="ARBA" id="ARBA00023268"/>
    </source>
</evidence>
<proteinExistence type="inferred from homology"/>
<dbReference type="Pfam" id="PF00763">
    <property type="entry name" value="THF_DHG_CYH"/>
    <property type="match status" value="1"/>
</dbReference>
<keyword evidence="3 11" id="KW-0554">One-carbon metabolism</keyword>
<dbReference type="InterPro" id="IPR020631">
    <property type="entry name" value="THF_DH/CycHdrlase_NAD-bd_dom"/>
</dbReference>
<keyword evidence="7 11" id="KW-0560">Oxidoreductase</keyword>
<protein>
    <recommendedName>
        <fullName evidence="11">Bifunctional protein FolD</fullName>
    </recommendedName>
    <domain>
        <recommendedName>
            <fullName evidence="11">Methylenetetrahydrofolate dehydrogenase</fullName>
            <ecNumber evidence="11">1.5.1.5</ecNumber>
        </recommendedName>
    </domain>
    <domain>
        <recommendedName>
            <fullName evidence="11">Methenyltetrahydrofolate cyclohydrolase</fullName>
            <ecNumber evidence="11">3.5.4.9</ecNumber>
        </recommendedName>
    </domain>
</protein>
<keyword evidence="9 11" id="KW-0486">Methionine biosynthesis</keyword>
<keyword evidence="10 11" id="KW-0511">Multifunctional enzyme</keyword>
<evidence type="ECO:0000256" key="2">
    <source>
        <dbReference type="ARBA" id="ARBA00011738"/>
    </source>
</evidence>
<dbReference type="InterPro" id="IPR046346">
    <property type="entry name" value="Aminoacid_DH-like_N_sf"/>
</dbReference>
<dbReference type="PANTHER" id="PTHR48099">
    <property type="entry name" value="C-1-TETRAHYDROFOLATE SYNTHASE, CYTOPLASMIC-RELATED"/>
    <property type="match status" value="1"/>
</dbReference>
<comment type="caution">
    <text evidence="11">Lacks conserved residue(s) required for the propagation of feature annotation.</text>
</comment>
<reference evidence="14" key="1">
    <citation type="journal article" date="2020" name="mSystems">
        <title>Genome- and Community-Level Interaction Insights into Carbon Utilization and Element Cycling Functions of Hydrothermarchaeota in Hydrothermal Sediment.</title>
        <authorList>
            <person name="Zhou Z."/>
            <person name="Liu Y."/>
            <person name="Xu W."/>
            <person name="Pan J."/>
            <person name="Luo Z.H."/>
            <person name="Li M."/>
        </authorList>
    </citation>
    <scope>NUCLEOTIDE SEQUENCE [LARGE SCALE GENOMIC DNA]</scope>
    <source>
        <strain evidence="14">SpSt-488</strain>
    </source>
</reference>
<dbReference type="UniPathway" id="UPA00193"/>
<evidence type="ECO:0000256" key="11">
    <source>
        <dbReference type="HAMAP-Rule" id="MF_01576"/>
    </source>
</evidence>
<dbReference type="GO" id="GO:0009086">
    <property type="term" value="P:methionine biosynthetic process"/>
    <property type="evidence" value="ECO:0007669"/>
    <property type="project" value="UniProtKB-KW"/>
</dbReference>
<dbReference type="EMBL" id="DSUT01000017">
    <property type="protein sequence ID" value="HGK27536.1"/>
    <property type="molecule type" value="Genomic_DNA"/>
</dbReference>
<gene>
    <name evidence="11" type="primary">folD</name>
    <name evidence="14" type="ORF">ENS41_01080</name>
</gene>
<dbReference type="GO" id="GO:0004488">
    <property type="term" value="F:methylenetetrahydrofolate dehydrogenase (NADP+) activity"/>
    <property type="evidence" value="ECO:0007669"/>
    <property type="project" value="UniProtKB-UniRule"/>
</dbReference>
<feature type="domain" description="Tetrahydrofolate dehydrogenase/cyclohydrolase NAD(P)-binding" evidence="13">
    <location>
        <begin position="138"/>
        <end position="282"/>
    </location>
</feature>
<keyword evidence="11" id="KW-0028">Amino-acid biosynthesis</keyword>
<accession>A0A7C4GC50</accession>
<dbReference type="GO" id="GO:0000105">
    <property type="term" value="P:L-histidine biosynthetic process"/>
    <property type="evidence" value="ECO:0007669"/>
    <property type="project" value="UniProtKB-KW"/>
</dbReference>
<dbReference type="PRINTS" id="PR00085">
    <property type="entry name" value="THFDHDRGNASE"/>
</dbReference>
<comment type="subunit">
    <text evidence="2 11">Homodimer.</text>
</comment>
<feature type="binding site" evidence="11">
    <location>
        <begin position="164"/>
        <end position="166"/>
    </location>
    <ligand>
        <name>NADP(+)</name>
        <dbReference type="ChEBI" id="CHEBI:58349"/>
    </ligand>
</feature>
<dbReference type="HAMAP" id="MF_01576">
    <property type="entry name" value="THF_DHG_CYH"/>
    <property type="match status" value="1"/>
</dbReference>
<comment type="catalytic activity">
    <reaction evidence="11">
        <text>(6R)-5,10-methenyltetrahydrofolate + H2O = (6R)-10-formyltetrahydrofolate + H(+)</text>
        <dbReference type="Rhea" id="RHEA:23700"/>
        <dbReference type="ChEBI" id="CHEBI:15377"/>
        <dbReference type="ChEBI" id="CHEBI:15378"/>
        <dbReference type="ChEBI" id="CHEBI:57455"/>
        <dbReference type="ChEBI" id="CHEBI:195366"/>
        <dbReference type="EC" id="3.5.4.9"/>
    </reaction>
</comment>
<comment type="catalytic activity">
    <reaction evidence="11">
        <text>(6R)-5,10-methylene-5,6,7,8-tetrahydrofolate + NADP(+) = (6R)-5,10-methenyltetrahydrofolate + NADPH</text>
        <dbReference type="Rhea" id="RHEA:22812"/>
        <dbReference type="ChEBI" id="CHEBI:15636"/>
        <dbReference type="ChEBI" id="CHEBI:57455"/>
        <dbReference type="ChEBI" id="CHEBI:57783"/>
        <dbReference type="ChEBI" id="CHEBI:58349"/>
        <dbReference type="EC" id="1.5.1.5"/>
    </reaction>
</comment>
<keyword evidence="4 11" id="KW-0658">Purine biosynthesis</keyword>
<dbReference type="SUPFAM" id="SSF53223">
    <property type="entry name" value="Aminoacid dehydrogenase-like, N-terminal domain"/>
    <property type="match status" value="1"/>
</dbReference>
<dbReference type="GO" id="GO:0006164">
    <property type="term" value="P:purine nucleotide biosynthetic process"/>
    <property type="evidence" value="ECO:0007669"/>
    <property type="project" value="UniProtKB-KW"/>
</dbReference>
<keyword evidence="8 11" id="KW-0368">Histidine biosynthesis</keyword>
<keyword evidence="5 11" id="KW-0378">Hydrolase</keyword>
<dbReference type="InterPro" id="IPR036291">
    <property type="entry name" value="NAD(P)-bd_dom_sf"/>
</dbReference>
<dbReference type="AlphaFoldDB" id="A0A7C4GC50"/>
<dbReference type="FunFam" id="3.40.50.10860:FF:000005">
    <property type="entry name" value="C-1-tetrahydrofolate synthase, cytoplasmic, putative"/>
    <property type="match status" value="1"/>
</dbReference>
<dbReference type="Gene3D" id="3.40.50.720">
    <property type="entry name" value="NAD(P)-binding Rossmann-like Domain"/>
    <property type="match status" value="1"/>
</dbReference>
<dbReference type="FunFam" id="3.40.50.720:FF:000189">
    <property type="entry name" value="Bifunctional protein FolD"/>
    <property type="match status" value="1"/>
</dbReference>
<evidence type="ECO:0000256" key="5">
    <source>
        <dbReference type="ARBA" id="ARBA00022801"/>
    </source>
</evidence>
<sequence length="290" mass="30142">MGLVLDGRSCAKAVRAELAAEAARLAVAGCRPKLGIMLVGEDAASQIYVRSKERACREVGIEVVTARFAASVGAAELRAKIDDWNRDRSVHGMIVQLPLPEGRDGRELVDAVAPEKDVDGLSMVNTGLLAKGTPRLVPATPAGIVELLVRNGIRIRGRRVVVVGRGELVGRPLASLLLMRGERGDATVTVCHSATPDLADVCRSAEILVVAVGRAGLVTGEMVSEGVVVVDAGTNRTEKGLVGDVDFDSVAPKASAITPVPGGVGPMTVAMLLANVVKAAKECATGMWSE</sequence>
<evidence type="ECO:0000259" key="12">
    <source>
        <dbReference type="Pfam" id="PF00763"/>
    </source>
</evidence>
<evidence type="ECO:0000256" key="6">
    <source>
        <dbReference type="ARBA" id="ARBA00022857"/>
    </source>
</evidence>
<comment type="function">
    <text evidence="11">Catalyzes the oxidation of 5,10-methylenetetrahydrofolate to 5,10-methenyltetrahydrofolate and then the hydrolysis of 5,10-methenyltetrahydrofolate to 10-formyltetrahydrofolate.</text>
</comment>
<feature type="binding site" evidence="11">
    <location>
        <position position="234"/>
    </location>
    <ligand>
        <name>NADP(+)</name>
        <dbReference type="ChEBI" id="CHEBI:58349"/>
    </ligand>
</feature>
<evidence type="ECO:0000256" key="3">
    <source>
        <dbReference type="ARBA" id="ARBA00022563"/>
    </source>
</evidence>
<dbReference type="EC" id="3.5.4.9" evidence="11"/>
<comment type="similarity">
    <text evidence="11">Belongs to the tetrahydrofolate dehydrogenase/cyclohydrolase family.</text>
</comment>
<dbReference type="Gene3D" id="3.40.50.10860">
    <property type="entry name" value="Leucine Dehydrogenase, chain A, domain 1"/>
    <property type="match status" value="1"/>
</dbReference>
<dbReference type="InterPro" id="IPR020867">
    <property type="entry name" value="THF_DH/CycHdrlase_CS"/>
</dbReference>
<dbReference type="SUPFAM" id="SSF51735">
    <property type="entry name" value="NAD(P)-binding Rossmann-fold domains"/>
    <property type="match status" value="1"/>
</dbReference>
<evidence type="ECO:0000256" key="4">
    <source>
        <dbReference type="ARBA" id="ARBA00022755"/>
    </source>
</evidence>
<feature type="domain" description="Tetrahydrofolate dehydrogenase/cyclohydrolase catalytic" evidence="12">
    <location>
        <begin position="5"/>
        <end position="119"/>
    </location>
</feature>
<keyword evidence="6 11" id="KW-0521">NADP</keyword>
<dbReference type="Pfam" id="PF02882">
    <property type="entry name" value="THF_DHG_CYH_C"/>
    <property type="match status" value="1"/>
</dbReference>
<dbReference type="InterPro" id="IPR000672">
    <property type="entry name" value="THF_DH/CycHdrlase"/>
</dbReference>
<dbReference type="PANTHER" id="PTHR48099:SF5">
    <property type="entry name" value="C-1-TETRAHYDROFOLATE SYNTHASE, CYTOPLASMIC"/>
    <property type="match status" value="1"/>
</dbReference>